<reference evidence="2" key="1">
    <citation type="journal article" date="2014" name="Int. J. Syst. Evol. Microbiol.">
        <title>Complete genome sequence of Corynebacterium casei LMG S-19264T (=DSM 44701T), isolated from a smear-ripened cheese.</title>
        <authorList>
            <consortium name="US DOE Joint Genome Institute (JGI-PGF)"/>
            <person name="Walter F."/>
            <person name="Albersmeier A."/>
            <person name="Kalinowski J."/>
            <person name="Ruckert C."/>
        </authorList>
    </citation>
    <scope>NUCLEOTIDE SEQUENCE</scope>
    <source>
        <strain evidence="2">KCTC 23714</strain>
    </source>
</reference>
<dbReference type="Pfam" id="PF00990">
    <property type="entry name" value="GGDEF"/>
    <property type="match status" value="1"/>
</dbReference>
<dbReference type="Gene3D" id="3.30.450.260">
    <property type="entry name" value="Haem NO binding associated domain"/>
    <property type="match status" value="1"/>
</dbReference>
<evidence type="ECO:0000259" key="1">
    <source>
        <dbReference type="PROSITE" id="PS50887"/>
    </source>
</evidence>
<dbReference type="InterPro" id="IPR043128">
    <property type="entry name" value="Rev_trsase/Diguanyl_cyclase"/>
</dbReference>
<dbReference type="InterPro" id="IPR000160">
    <property type="entry name" value="GGDEF_dom"/>
</dbReference>
<dbReference type="PANTHER" id="PTHR46663">
    <property type="entry name" value="DIGUANYLATE CYCLASE DGCT-RELATED"/>
    <property type="match status" value="1"/>
</dbReference>
<dbReference type="Gene3D" id="3.30.70.270">
    <property type="match status" value="1"/>
</dbReference>
<dbReference type="InterPro" id="IPR052163">
    <property type="entry name" value="DGC-Regulatory_Protein"/>
</dbReference>
<dbReference type="SUPFAM" id="SSF55073">
    <property type="entry name" value="Nucleotide cyclase"/>
    <property type="match status" value="1"/>
</dbReference>
<dbReference type="EMBL" id="BMYQ01000009">
    <property type="protein sequence ID" value="GGW37254.1"/>
    <property type="molecule type" value="Genomic_DNA"/>
</dbReference>
<dbReference type="PANTHER" id="PTHR46663:SF2">
    <property type="entry name" value="GGDEF DOMAIN-CONTAINING PROTEIN"/>
    <property type="match status" value="1"/>
</dbReference>
<evidence type="ECO:0000313" key="3">
    <source>
        <dbReference type="Proteomes" id="UP000628984"/>
    </source>
</evidence>
<sequence>MVMRRHGGPACLAPEALGLLMPLHLLIGSDSRIIGCGPTLRRLFLGRDLLGQAFFEHFAVRRPSGLHDMAALHDRAGVKLYLASPHLPGPGLRGIAVPLAAGQGVLLNLSFGIGVIEAVRDLQLSDADFAATDLAMELLYVVEAKSAVTEELRGLTLRLQGAKTQAEEQALTDTLTGLRNRRALDLALQTAIDGASPFGLMHLDLDFFKAVNDTLGHAAGDHVLRMVAGVLVEETRRSDVVARVGGDEFVILLNGTADPIRLEQIAGRIIQRLSEPIAFGAHRCRIAASVGLTVSTFYTPPVAAIMLEDADRALYAAKHAGRACLRRHAPPSDLARM</sequence>
<dbReference type="AlphaFoldDB" id="A0A918IXV8"/>
<comment type="caution">
    <text evidence="2">The sequence shown here is derived from an EMBL/GenBank/DDBJ whole genome shotgun (WGS) entry which is preliminary data.</text>
</comment>
<evidence type="ECO:0000313" key="2">
    <source>
        <dbReference type="EMBL" id="GGW37254.1"/>
    </source>
</evidence>
<gene>
    <name evidence="2" type="ORF">GCM10011452_27040</name>
</gene>
<accession>A0A918IXV8</accession>
<reference evidence="2" key="2">
    <citation type="submission" date="2020-09" db="EMBL/GenBank/DDBJ databases">
        <authorList>
            <person name="Sun Q."/>
            <person name="Kim S."/>
        </authorList>
    </citation>
    <scope>NUCLEOTIDE SEQUENCE</scope>
    <source>
        <strain evidence="2">KCTC 23714</strain>
    </source>
</reference>
<dbReference type="Proteomes" id="UP000628984">
    <property type="component" value="Unassembled WGS sequence"/>
</dbReference>
<keyword evidence="3" id="KW-1185">Reference proteome</keyword>
<dbReference type="InterPro" id="IPR029787">
    <property type="entry name" value="Nucleotide_cyclase"/>
</dbReference>
<dbReference type="NCBIfam" id="TIGR00254">
    <property type="entry name" value="GGDEF"/>
    <property type="match status" value="1"/>
</dbReference>
<proteinExistence type="predicted"/>
<dbReference type="PROSITE" id="PS50887">
    <property type="entry name" value="GGDEF"/>
    <property type="match status" value="1"/>
</dbReference>
<name>A0A918IXV8_9RHOB</name>
<dbReference type="SMART" id="SM00267">
    <property type="entry name" value="GGDEF"/>
    <property type="match status" value="1"/>
</dbReference>
<feature type="domain" description="GGDEF" evidence="1">
    <location>
        <begin position="196"/>
        <end position="330"/>
    </location>
</feature>
<protein>
    <submittedName>
        <fullName evidence="2">GGDEF domain-containing protein</fullName>
    </submittedName>
</protein>
<dbReference type="InterPro" id="IPR042463">
    <property type="entry name" value="HNOB_dom_associated_sf"/>
</dbReference>
<dbReference type="CDD" id="cd01949">
    <property type="entry name" value="GGDEF"/>
    <property type="match status" value="1"/>
</dbReference>
<organism evidence="2 3">
    <name type="scientific">Gemmobacter lanyuensis</name>
    <dbReference type="NCBI Taxonomy" id="1054497"/>
    <lineage>
        <taxon>Bacteria</taxon>
        <taxon>Pseudomonadati</taxon>
        <taxon>Pseudomonadota</taxon>
        <taxon>Alphaproteobacteria</taxon>
        <taxon>Rhodobacterales</taxon>
        <taxon>Paracoccaceae</taxon>
        <taxon>Gemmobacter</taxon>
    </lineage>
</organism>